<evidence type="ECO:0000313" key="7">
    <source>
        <dbReference type="EMBL" id="KNG95544.1"/>
    </source>
</evidence>
<evidence type="ECO:0000313" key="8">
    <source>
        <dbReference type="Proteomes" id="UP000036938"/>
    </source>
</evidence>
<evidence type="ECO:0000256" key="4">
    <source>
        <dbReference type="ARBA" id="ARBA00023274"/>
    </source>
</evidence>
<dbReference type="PANTHER" id="PTHR11545:SF2">
    <property type="entry name" value="LARGE RIBOSOMAL SUBUNIT PROTEIN UL13M"/>
    <property type="match status" value="1"/>
</dbReference>
<dbReference type="PATRIC" id="fig|1317121.7.peg.574"/>
<dbReference type="EMBL" id="AQQZ01000001">
    <property type="protein sequence ID" value="KNG95544.1"/>
    <property type="molecule type" value="Genomic_DNA"/>
</dbReference>
<dbReference type="GO" id="GO:0017148">
    <property type="term" value="P:negative regulation of translation"/>
    <property type="evidence" value="ECO:0007669"/>
    <property type="project" value="TreeGrafter"/>
</dbReference>
<dbReference type="OrthoDB" id="9801330at2"/>
<keyword evidence="3 6" id="KW-0689">Ribosomal protein</keyword>
<dbReference type="Gene3D" id="3.90.1180.10">
    <property type="entry name" value="Ribosomal protein L13"/>
    <property type="match status" value="1"/>
</dbReference>
<reference evidence="7 8" key="1">
    <citation type="journal article" date="2015" name="Int. J. Syst. Evol. Microbiol.">
        <title>Aestuariivita atlantica sp. nov., isolated from deep sea sediment of the Atlantic Ocean.</title>
        <authorList>
            <person name="Li G."/>
            <person name="Lai Q."/>
            <person name="Du Y."/>
            <person name="Liu X."/>
            <person name="Sun F."/>
            <person name="Shao Z."/>
        </authorList>
    </citation>
    <scope>NUCLEOTIDE SEQUENCE [LARGE SCALE GENOMIC DNA]</scope>
    <source>
        <strain evidence="7 8">22II-S11-z3</strain>
    </source>
</reference>
<evidence type="ECO:0000256" key="1">
    <source>
        <dbReference type="ARBA" id="ARBA00006227"/>
    </source>
</evidence>
<evidence type="ECO:0000256" key="5">
    <source>
        <dbReference type="ARBA" id="ARBA00035201"/>
    </source>
</evidence>
<dbReference type="NCBIfam" id="TIGR01066">
    <property type="entry name" value="rplM_bact"/>
    <property type="match status" value="1"/>
</dbReference>
<protein>
    <recommendedName>
        <fullName evidence="5 6">Large ribosomal subunit protein uL13</fullName>
    </recommendedName>
</protein>
<dbReference type="PANTHER" id="PTHR11545">
    <property type="entry name" value="RIBOSOMAL PROTEIN L13"/>
    <property type="match status" value="1"/>
</dbReference>
<dbReference type="PIRSF" id="PIRSF002181">
    <property type="entry name" value="Ribosomal_L13"/>
    <property type="match status" value="1"/>
</dbReference>
<dbReference type="GO" id="GO:0003735">
    <property type="term" value="F:structural constituent of ribosome"/>
    <property type="evidence" value="ECO:0007669"/>
    <property type="project" value="InterPro"/>
</dbReference>
<comment type="similarity">
    <text evidence="1 6">Belongs to the universal ribosomal protein uL13 family.</text>
</comment>
<evidence type="ECO:0000256" key="3">
    <source>
        <dbReference type="ARBA" id="ARBA00022980"/>
    </source>
</evidence>
<dbReference type="FunFam" id="3.90.1180.10:FF:000001">
    <property type="entry name" value="50S ribosomal protein L13"/>
    <property type="match status" value="1"/>
</dbReference>
<dbReference type="Pfam" id="PF00572">
    <property type="entry name" value="Ribosomal_L13"/>
    <property type="match status" value="1"/>
</dbReference>
<dbReference type="InterPro" id="IPR005822">
    <property type="entry name" value="Ribosomal_uL13"/>
</dbReference>
<dbReference type="InterPro" id="IPR036899">
    <property type="entry name" value="Ribosomal_uL13_sf"/>
</dbReference>
<dbReference type="HAMAP" id="MF_01366">
    <property type="entry name" value="Ribosomal_uL13"/>
    <property type="match status" value="1"/>
</dbReference>
<dbReference type="SUPFAM" id="SSF52161">
    <property type="entry name" value="Ribosomal protein L13"/>
    <property type="match status" value="1"/>
</dbReference>
<organism evidence="7 8">
    <name type="scientific">Pseudaestuariivita atlantica</name>
    <dbReference type="NCBI Taxonomy" id="1317121"/>
    <lineage>
        <taxon>Bacteria</taxon>
        <taxon>Pseudomonadati</taxon>
        <taxon>Pseudomonadota</taxon>
        <taxon>Alphaproteobacteria</taxon>
        <taxon>Rhodobacterales</taxon>
        <taxon>Paracoccaceae</taxon>
        <taxon>Pseudaestuariivita</taxon>
    </lineage>
</organism>
<comment type="subunit">
    <text evidence="2 6">Part of the 50S ribosomal subunit.</text>
</comment>
<evidence type="ECO:0000256" key="6">
    <source>
        <dbReference type="HAMAP-Rule" id="MF_01366"/>
    </source>
</evidence>
<dbReference type="GO" id="GO:0022625">
    <property type="term" value="C:cytosolic large ribosomal subunit"/>
    <property type="evidence" value="ECO:0007669"/>
    <property type="project" value="TreeGrafter"/>
</dbReference>
<proteinExistence type="inferred from homology"/>
<dbReference type="Proteomes" id="UP000036938">
    <property type="component" value="Unassembled WGS sequence"/>
</dbReference>
<dbReference type="GO" id="GO:0003729">
    <property type="term" value="F:mRNA binding"/>
    <property type="evidence" value="ECO:0007669"/>
    <property type="project" value="UniProtKB-ARBA"/>
</dbReference>
<dbReference type="STRING" id="1317121.ATO11_02835"/>
<dbReference type="InterPro" id="IPR005823">
    <property type="entry name" value="Ribosomal_uL13_bac-type"/>
</dbReference>
<dbReference type="CDD" id="cd00392">
    <property type="entry name" value="Ribosomal_L13"/>
    <property type="match status" value="1"/>
</dbReference>
<dbReference type="AlphaFoldDB" id="A0A0L1JUU0"/>
<dbReference type="GO" id="GO:0006412">
    <property type="term" value="P:translation"/>
    <property type="evidence" value="ECO:0007669"/>
    <property type="project" value="UniProtKB-UniRule"/>
</dbReference>
<comment type="caution">
    <text evidence="7">The sequence shown here is derived from an EMBL/GenBank/DDBJ whole genome shotgun (WGS) entry which is preliminary data.</text>
</comment>
<keyword evidence="4 6" id="KW-0687">Ribonucleoprotein</keyword>
<accession>A0A0L1JUU0</accession>
<keyword evidence="8" id="KW-1185">Reference proteome</keyword>
<comment type="function">
    <text evidence="6">This protein is one of the early assembly proteins of the 50S ribosomal subunit, although it is not seen to bind rRNA by itself. It is important during the early stages of 50S assembly.</text>
</comment>
<name>A0A0L1JUU0_9RHOB</name>
<dbReference type="RefSeq" id="WP_050529278.1">
    <property type="nucleotide sequence ID" value="NZ_AQQZ01000001.1"/>
</dbReference>
<evidence type="ECO:0000256" key="2">
    <source>
        <dbReference type="ARBA" id="ARBA00011838"/>
    </source>
</evidence>
<gene>
    <name evidence="6" type="primary">rplM</name>
    <name evidence="7" type="ORF">ATO11_02835</name>
</gene>
<sequence length="154" mass="17278">MKTYSAKPADIDKKWIIIDAEGVVLGRLASIVAMRLRGKHKATFTPHMDMGDNVIVINAEKIQLTGNKRQENYYWHTGHPGGIKSRTKEQILEGAHPERVVIKAVQRMLPGGRLSRQQMTNLRVYAGTEHPHEAQSPEVLDVKSMNSKNTRVAS</sequence>